<keyword evidence="4 5" id="KW-0067">ATP-binding</keyword>
<reference evidence="9" key="1">
    <citation type="journal article" date="2019" name="Int. J. Syst. Evol. Microbiol.">
        <title>The Global Catalogue of Microorganisms (GCM) 10K type strain sequencing project: providing services to taxonomists for standard genome sequencing and annotation.</title>
        <authorList>
            <consortium name="The Broad Institute Genomics Platform"/>
            <consortium name="The Broad Institute Genome Sequencing Center for Infectious Disease"/>
            <person name="Wu L."/>
            <person name="Ma J."/>
        </authorList>
    </citation>
    <scope>NUCLEOTIDE SEQUENCE [LARGE SCALE GENOMIC DNA]</scope>
    <source>
        <strain evidence="9">CGMCC 4.7304</strain>
    </source>
</reference>
<evidence type="ECO:0000313" key="8">
    <source>
        <dbReference type="EMBL" id="MFC4866357.1"/>
    </source>
</evidence>
<keyword evidence="1 5" id="KW-0547">Nucleotide-binding</keyword>
<name>A0ABV9SKH1_9ACTN</name>
<proteinExistence type="predicted"/>
<sequence>MSNRLGKDDTEADKAIRALLDDDRKSAFIVMAGAGSGKTTSLVKALDHLGRTQGPRLRRGGRRIACITYTNNAVEEIREDIGTDGCFHVSTIHSFLWEVARPFQGAMRQWMRHRVGELIRDKQERNARPRTRAATRVANDRAIRRLREDLEKLQDPDLRLTYGAAQDYGRGILGHSDILRMVPELIERHPNLAAITAQAFPYLLVDESQDTTAAAVSAFTAIERSEQGRFCLGFFGDPMQQVYGIGAGTVEPASDWTVIRKPENWRCPRLILEVINTIRSQSATDDGLQQIPGPGGPTMPGHADLFVLDQEGDDETQLAQVRSYLAREQQDPAWTENHDEAVKVLVLEHRLAARRLGFEQLYDSFATAQRERERFAEGTHWALKPFLERIIPLAEAVRDQEGVAAMALLRRYSRSLDAFVEGTSSVEVLPQLKRDAATLADLLSEGSQATVREVLEHLAKTGLIRLDRRLLPHLRRDDDTLAIADHFPEDGGEENGQTGERDSEKLEAVITAYLGCPARQVVSYRDYIEGRTSYQTQQGVKGAEFPRVLVLLEDDRSKGTNFSYEKLFGLKDLTETDIQNKELGKDNTLERTLRLFYVSCSRATRSLAVVLFTKDTETARDRLRRDGPFMAEKVHDAP</sequence>
<dbReference type="SUPFAM" id="SSF52540">
    <property type="entry name" value="P-loop containing nucleoside triphosphate hydrolases"/>
    <property type="match status" value="1"/>
</dbReference>
<evidence type="ECO:0000256" key="2">
    <source>
        <dbReference type="ARBA" id="ARBA00022801"/>
    </source>
</evidence>
<dbReference type="Proteomes" id="UP001595858">
    <property type="component" value="Unassembled WGS sequence"/>
</dbReference>
<evidence type="ECO:0000256" key="5">
    <source>
        <dbReference type="PROSITE-ProRule" id="PRU00560"/>
    </source>
</evidence>
<dbReference type="PROSITE" id="PS51198">
    <property type="entry name" value="UVRD_HELICASE_ATP_BIND"/>
    <property type="match status" value="1"/>
</dbReference>
<evidence type="ECO:0000256" key="6">
    <source>
        <dbReference type="SAM" id="MobiDB-lite"/>
    </source>
</evidence>
<protein>
    <submittedName>
        <fullName evidence="8">UvrD-helicase domain-containing protein</fullName>
    </submittedName>
</protein>
<evidence type="ECO:0000256" key="3">
    <source>
        <dbReference type="ARBA" id="ARBA00022806"/>
    </source>
</evidence>
<feature type="domain" description="UvrD-like helicase ATP-binding" evidence="7">
    <location>
        <begin position="11"/>
        <end position="281"/>
    </location>
</feature>
<dbReference type="PANTHER" id="PTHR11070:SF3">
    <property type="entry name" value="DNA 3'-5' HELICASE"/>
    <property type="match status" value="1"/>
</dbReference>
<dbReference type="RefSeq" id="WP_344139969.1">
    <property type="nucleotide sequence ID" value="NZ_BAAAQI010000001.1"/>
</dbReference>
<dbReference type="EMBL" id="JBHSIY010000006">
    <property type="protein sequence ID" value="MFC4866357.1"/>
    <property type="molecule type" value="Genomic_DNA"/>
</dbReference>
<dbReference type="Pfam" id="PF13245">
    <property type="entry name" value="AAA_19"/>
    <property type="match status" value="1"/>
</dbReference>
<dbReference type="PANTHER" id="PTHR11070">
    <property type="entry name" value="UVRD / RECB / PCRA DNA HELICASE FAMILY MEMBER"/>
    <property type="match status" value="1"/>
</dbReference>
<organism evidence="8 9">
    <name type="scientific">Streptomonospora arabica</name>
    <dbReference type="NCBI Taxonomy" id="412417"/>
    <lineage>
        <taxon>Bacteria</taxon>
        <taxon>Bacillati</taxon>
        <taxon>Actinomycetota</taxon>
        <taxon>Actinomycetes</taxon>
        <taxon>Streptosporangiales</taxon>
        <taxon>Nocardiopsidaceae</taxon>
        <taxon>Streptomonospora</taxon>
    </lineage>
</organism>
<evidence type="ECO:0000256" key="1">
    <source>
        <dbReference type="ARBA" id="ARBA00022741"/>
    </source>
</evidence>
<feature type="binding site" evidence="5">
    <location>
        <begin position="32"/>
        <end position="39"/>
    </location>
    <ligand>
        <name>ATP</name>
        <dbReference type="ChEBI" id="CHEBI:30616"/>
    </ligand>
</feature>
<evidence type="ECO:0000256" key="4">
    <source>
        <dbReference type="ARBA" id="ARBA00022840"/>
    </source>
</evidence>
<keyword evidence="2 5" id="KW-0378">Hydrolase</keyword>
<dbReference type="Gene3D" id="3.40.50.300">
    <property type="entry name" value="P-loop containing nucleotide triphosphate hydrolases"/>
    <property type="match status" value="2"/>
</dbReference>
<evidence type="ECO:0000259" key="7">
    <source>
        <dbReference type="PROSITE" id="PS51198"/>
    </source>
</evidence>
<dbReference type="InterPro" id="IPR027417">
    <property type="entry name" value="P-loop_NTPase"/>
</dbReference>
<comment type="caution">
    <text evidence="8">The sequence shown here is derived from an EMBL/GenBank/DDBJ whole genome shotgun (WGS) entry which is preliminary data.</text>
</comment>
<accession>A0ABV9SKH1</accession>
<dbReference type="InterPro" id="IPR014016">
    <property type="entry name" value="UvrD-like_ATP-bd"/>
</dbReference>
<feature type="region of interest" description="Disordered" evidence="6">
    <location>
        <begin position="482"/>
        <end position="502"/>
    </location>
</feature>
<keyword evidence="3 5" id="KW-0347">Helicase</keyword>
<keyword evidence="9" id="KW-1185">Reference proteome</keyword>
<dbReference type="InterPro" id="IPR000212">
    <property type="entry name" value="DNA_helicase_UvrD/REP"/>
</dbReference>
<gene>
    <name evidence="8" type="ORF">ACFPCZ_06915</name>
</gene>
<evidence type="ECO:0000313" key="9">
    <source>
        <dbReference type="Proteomes" id="UP001595858"/>
    </source>
</evidence>